<dbReference type="GO" id="GO:0003700">
    <property type="term" value="F:DNA-binding transcription factor activity"/>
    <property type="evidence" value="ECO:0007669"/>
    <property type="project" value="TreeGrafter"/>
</dbReference>
<gene>
    <name evidence="6" type="ORF">JCM7686_pAMI4p088</name>
</gene>
<reference evidence="6 7" key="1">
    <citation type="journal article" date="2014" name="BMC Genomics">
        <title>Architecture and functions of a multipartite genome of the methylotrophic bacterium Paracoccus aminophilus JCM 7686, containing primary and secondary chromids.</title>
        <authorList>
            <person name="Dziewit L."/>
            <person name="Czarnecki J."/>
            <person name="Wibberg D."/>
            <person name="Radlinska M."/>
            <person name="Mrozek P."/>
            <person name="Szymczak M."/>
            <person name="Schluter A."/>
            <person name="Puhler A."/>
            <person name="Bartosik D."/>
        </authorList>
    </citation>
    <scope>NUCLEOTIDE SEQUENCE [LARGE SCALE GENOMIC DNA]</scope>
    <source>
        <strain evidence="6">JCM 7686</strain>
        <plasmid evidence="7">Plasmid pAMI4</plasmid>
    </source>
</reference>
<keyword evidence="3" id="KW-0804">Transcription</keyword>
<dbReference type="EMBL" id="CP006652">
    <property type="protein sequence ID" value="AGT10779.1"/>
    <property type="molecule type" value="Genomic_DNA"/>
</dbReference>
<feature type="DNA-binding region" description="H-T-H motif" evidence="4">
    <location>
        <begin position="34"/>
        <end position="53"/>
    </location>
</feature>
<proteinExistence type="predicted"/>
<evidence type="ECO:0000259" key="5">
    <source>
        <dbReference type="PROSITE" id="PS50977"/>
    </source>
</evidence>
<dbReference type="PROSITE" id="PS50977">
    <property type="entry name" value="HTH_TETR_2"/>
    <property type="match status" value="1"/>
</dbReference>
<dbReference type="Proteomes" id="UP000015480">
    <property type="component" value="Plasmid pAMI4"/>
</dbReference>
<dbReference type="PANTHER" id="PTHR30055">
    <property type="entry name" value="HTH-TYPE TRANSCRIPTIONAL REGULATOR RUTR"/>
    <property type="match status" value="1"/>
</dbReference>
<dbReference type="KEGG" id="pami:JCM7686_pAMI4p088"/>
<evidence type="ECO:0000256" key="1">
    <source>
        <dbReference type="ARBA" id="ARBA00023015"/>
    </source>
</evidence>
<feature type="domain" description="HTH tetR-type" evidence="5">
    <location>
        <begin position="11"/>
        <end position="71"/>
    </location>
</feature>
<dbReference type="InterPro" id="IPR001647">
    <property type="entry name" value="HTH_TetR"/>
</dbReference>
<evidence type="ECO:0000256" key="3">
    <source>
        <dbReference type="ARBA" id="ARBA00023163"/>
    </source>
</evidence>
<evidence type="ECO:0000256" key="2">
    <source>
        <dbReference type="ARBA" id="ARBA00023125"/>
    </source>
</evidence>
<dbReference type="PANTHER" id="PTHR30055:SF234">
    <property type="entry name" value="HTH-TYPE TRANSCRIPTIONAL REGULATOR BETI"/>
    <property type="match status" value="1"/>
</dbReference>
<geneLocation type="plasmid" evidence="6 7">
    <name>pAMI4</name>
</geneLocation>
<sequence>MTPAMIRPTKAQIDAAIIDRAAGLFARHGFTHTSIQQIADAVGYSKAGLLHHFPSKQAIYDAVLDTLLAHTQEVSARVSALPPGRERDLAVIEAATDFNFEQPGIGALGNSIAASTQPDNERLKAIGTHIYASLAVDLSAPDPERLIRISVALAGVGIASSMDIPIELKRAWRPFMIASAMGALGY</sequence>
<accession>S5XTF1</accession>
<dbReference type="eggNOG" id="COG1309">
    <property type="taxonomic scope" value="Bacteria"/>
</dbReference>
<dbReference type="PATRIC" id="fig|1367847.3.peg.3716"/>
<keyword evidence="2 4" id="KW-0238">DNA-binding</keyword>
<dbReference type="InterPro" id="IPR050109">
    <property type="entry name" value="HTH-type_TetR-like_transc_reg"/>
</dbReference>
<evidence type="ECO:0000313" key="7">
    <source>
        <dbReference type="Proteomes" id="UP000015480"/>
    </source>
</evidence>
<keyword evidence="6" id="KW-0614">Plasmid</keyword>
<evidence type="ECO:0000313" key="6">
    <source>
        <dbReference type="EMBL" id="AGT10779.1"/>
    </source>
</evidence>
<dbReference type="PRINTS" id="PR00455">
    <property type="entry name" value="HTHTETR"/>
</dbReference>
<dbReference type="GO" id="GO:0000976">
    <property type="term" value="F:transcription cis-regulatory region binding"/>
    <property type="evidence" value="ECO:0007669"/>
    <property type="project" value="TreeGrafter"/>
</dbReference>
<dbReference type="Gene3D" id="1.10.357.10">
    <property type="entry name" value="Tetracycline Repressor, domain 2"/>
    <property type="match status" value="1"/>
</dbReference>
<dbReference type="SUPFAM" id="SSF46689">
    <property type="entry name" value="Homeodomain-like"/>
    <property type="match status" value="1"/>
</dbReference>
<keyword evidence="7" id="KW-1185">Reference proteome</keyword>
<evidence type="ECO:0000256" key="4">
    <source>
        <dbReference type="PROSITE-ProRule" id="PRU00335"/>
    </source>
</evidence>
<name>S5XTF1_PARAH</name>
<keyword evidence="1" id="KW-0805">Transcription regulation</keyword>
<dbReference type="AlphaFoldDB" id="S5XTF1"/>
<organism evidence="6 7">
    <name type="scientific">Paracoccus aminophilus JCM 7686</name>
    <dbReference type="NCBI Taxonomy" id="1367847"/>
    <lineage>
        <taxon>Bacteria</taxon>
        <taxon>Pseudomonadati</taxon>
        <taxon>Pseudomonadota</taxon>
        <taxon>Alphaproteobacteria</taxon>
        <taxon>Rhodobacterales</taxon>
        <taxon>Paracoccaceae</taxon>
        <taxon>Paracoccus</taxon>
    </lineage>
</organism>
<dbReference type="Pfam" id="PF00440">
    <property type="entry name" value="TetR_N"/>
    <property type="match status" value="1"/>
</dbReference>
<dbReference type="InterPro" id="IPR009057">
    <property type="entry name" value="Homeodomain-like_sf"/>
</dbReference>
<protein>
    <submittedName>
        <fullName evidence="6">Transcriptional regulator, TetR family</fullName>
    </submittedName>
</protein>
<dbReference type="HOGENOM" id="CLU_083278_0_1_5"/>